<dbReference type="SUPFAM" id="SSF53474">
    <property type="entry name" value="alpha/beta-Hydrolases"/>
    <property type="match status" value="1"/>
</dbReference>
<dbReference type="Pfam" id="PF07859">
    <property type="entry name" value="Abhydrolase_3"/>
    <property type="match status" value="1"/>
</dbReference>
<comment type="caution">
    <text evidence="3">The sequence shown here is derived from an EMBL/GenBank/DDBJ whole genome shotgun (WGS) entry which is preliminary data.</text>
</comment>
<dbReference type="Gene3D" id="3.40.50.1820">
    <property type="entry name" value="alpha/beta hydrolase"/>
    <property type="match status" value="1"/>
</dbReference>
<name>A0ABU8IPW7_9BURK</name>
<dbReference type="InterPro" id="IPR029058">
    <property type="entry name" value="AB_hydrolase_fold"/>
</dbReference>
<gene>
    <name evidence="3" type="ORF">H3V53_10480</name>
</gene>
<proteinExistence type="predicted"/>
<dbReference type="Proteomes" id="UP001386437">
    <property type="component" value="Unassembled WGS sequence"/>
</dbReference>
<keyword evidence="4" id="KW-1185">Reference proteome</keyword>
<dbReference type="GO" id="GO:0016787">
    <property type="term" value="F:hydrolase activity"/>
    <property type="evidence" value="ECO:0007669"/>
    <property type="project" value="UniProtKB-KW"/>
</dbReference>
<evidence type="ECO:0000256" key="1">
    <source>
        <dbReference type="ARBA" id="ARBA00022801"/>
    </source>
</evidence>
<evidence type="ECO:0000259" key="2">
    <source>
        <dbReference type="Pfam" id="PF07859"/>
    </source>
</evidence>
<organism evidence="3 4">
    <name type="scientific">Paraburkholderia bengalensis</name>
    <dbReference type="NCBI Taxonomy" id="2747562"/>
    <lineage>
        <taxon>Bacteria</taxon>
        <taxon>Pseudomonadati</taxon>
        <taxon>Pseudomonadota</taxon>
        <taxon>Betaproteobacteria</taxon>
        <taxon>Burkholderiales</taxon>
        <taxon>Burkholderiaceae</taxon>
        <taxon>Paraburkholderia</taxon>
    </lineage>
</organism>
<keyword evidence="1 3" id="KW-0378">Hydrolase</keyword>
<accession>A0ABU8IPW7</accession>
<dbReference type="InterPro" id="IPR013094">
    <property type="entry name" value="AB_hydrolase_3"/>
</dbReference>
<evidence type="ECO:0000313" key="3">
    <source>
        <dbReference type="EMBL" id="MEI5997615.1"/>
    </source>
</evidence>
<reference evidence="3 4" key="1">
    <citation type="journal article" date="2022" name="Arch. Microbiol.">
        <title>Paraburkholderia bengalensis sp. nov. isolated from roots of Oryza sativa, IR64.</title>
        <authorList>
            <person name="Nag P."/>
            <person name="Mondal N."/>
            <person name="Sarkar J."/>
            <person name="Das S."/>
        </authorList>
    </citation>
    <scope>NUCLEOTIDE SEQUENCE [LARGE SCALE GENOMIC DNA]</scope>
    <source>
        <strain evidence="3 4">IR64_4_BI</strain>
    </source>
</reference>
<evidence type="ECO:0000313" key="4">
    <source>
        <dbReference type="Proteomes" id="UP001386437"/>
    </source>
</evidence>
<dbReference type="EMBL" id="JACFYJ010000012">
    <property type="protein sequence ID" value="MEI5997615.1"/>
    <property type="molecule type" value="Genomic_DNA"/>
</dbReference>
<dbReference type="PANTHER" id="PTHR48081:SF8">
    <property type="entry name" value="ALPHA_BETA HYDROLASE FOLD-3 DOMAIN-CONTAINING PROTEIN-RELATED"/>
    <property type="match status" value="1"/>
</dbReference>
<feature type="domain" description="Alpha/beta hydrolase fold-3" evidence="2">
    <location>
        <begin position="35"/>
        <end position="239"/>
    </location>
</feature>
<sequence>MTAQLQIKDIRIDGYAQPIVLRSFRSSASETLPVVLYFHGGGFVGGGLADTAALASVLANKVPAWVIAVGYSLAPEFPFPSAAEDAYLALQWVVGAAPAHHADGSRVAAVGHDAGGNIAAALGAVARDRAGVQVTAQVLLAPMLDPSMSRLLHPAFADACKPGPEDCSRAYRAYLPLVAQRMHPYAAPLESKRLRNLPPTLIATAERDIARADGEVFARELISSGVPVEITRYGGATHDGLVSHESALADTVAFLRRRLAAG</sequence>
<dbReference type="PANTHER" id="PTHR48081">
    <property type="entry name" value="AB HYDROLASE SUPERFAMILY PROTEIN C4A8.06C"/>
    <property type="match status" value="1"/>
</dbReference>
<protein>
    <submittedName>
        <fullName evidence="3">Alpha/beta hydrolase</fullName>
    </submittedName>
</protein>
<dbReference type="InterPro" id="IPR050300">
    <property type="entry name" value="GDXG_lipolytic_enzyme"/>
</dbReference>